<keyword evidence="4" id="KW-1185">Reference proteome</keyword>
<dbReference type="Gene3D" id="3.40.50.720">
    <property type="entry name" value="NAD(P)-binding Rossmann-like Domain"/>
    <property type="match status" value="1"/>
</dbReference>
<dbReference type="RefSeq" id="WP_074612538.1">
    <property type="nucleotide sequence ID" value="NZ_FNGY01000014.1"/>
</dbReference>
<feature type="domain" description="NAD-dependent epimerase/dehydratase" evidence="2">
    <location>
        <begin position="3"/>
        <end position="265"/>
    </location>
</feature>
<dbReference type="Proteomes" id="UP000183200">
    <property type="component" value="Unassembled WGS sequence"/>
</dbReference>
<organism evidence="3 4">
    <name type="scientific">Pedobacter steynii</name>
    <dbReference type="NCBI Taxonomy" id="430522"/>
    <lineage>
        <taxon>Bacteria</taxon>
        <taxon>Pseudomonadati</taxon>
        <taxon>Bacteroidota</taxon>
        <taxon>Sphingobacteriia</taxon>
        <taxon>Sphingobacteriales</taxon>
        <taxon>Sphingobacteriaceae</taxon>
        <taxon>Pedobacter</taxon>
    </lineage>
</organism>
<keyword evidence="1" id="KW-0520">NAD</keyword>
<proteinExistence type="predicted"/>
<dbReference type="SUPFAM" id="SSF51735">
    <property type="entry name" value="NAD(P)-binding Rossmann-fold domains"/>
    <property type="match status" value="1"/>
</dbReference>
<name>A0A1H0JAU7_9SPHI</name>
<sequence>MRVLVTGTAGFIGFHMAKALLERGDEVIGIDNINDYYEVSLKYARLAKMGIEATEINYAKPIDSDKYGQYTFIKLDICDTLGMQTLFETYEFEAVCHLAAQAGVRYSLTNPDAYIDSNIKGFLNVLECCRYNRIRQLLYASSSSVYGLNKEMPFSTAQQTDRPASLYAASKKSNELMAHAYSHLFRIPATALRFFTVYGPWGRPDMALFLFTRAITDGKAIQVFNNGAMKRDFTYIDDIISRMLFILDRPQPADTPVPHRVFNIGRGAPLSLTDFIQEIEKNLGTPAKREYLPLQDGDVLETWADIGELESLCPHQPWVSIEEGVKNFVTWYQEFYQKDTDRIAVSVPSKN</sequence>
<dbReference type="PRINTS" id="PR01713">
    <property type="entry name" value="NUCEPIMERASE"/>
</dbReference>
<dbReference type="InterPro" id="IPR001509">
    <property type="entry name" value="Epimerase_deHydtase"/>
</dbReference>
<reference evidence="4" key="1">
    <citation type="submission" date="2016-10" db="EMBL/GenBank/DDBJ databases">
        <authorList>
            <person name="Varghese N."/>
            <person name="Submissions S."/>
        </authorList>
    </citation>
    <scope>NUCLEOTIDE SEQUENCE [LARGE SCALE GENOMIC DNA]</scope>
    <source>
        <strain evidence="4">DSM 19110</strain>
    </source>
</reference>
<evidence type="ECO:0000313" key="4">
    <source>
        <dbReference type="Proteomes" id="UP000183200"/>
    </source>
</evidence>
<dbReference type="Gene3D" id="3.90.25.10">
    <property type="entry name" value="UDP-galactose 4-epimerase, domain 1"/>
    <property type="match status" value="1"/>
</dbReference>
<evidence type="ECO:0000259" key="2">
    <source>
        <dbReference type="Pfam" id="PF01370"/>
    </source>
</evidence>
<dbReference type="InterPro" id="IPR036291">
    <property type="entry name" value="NAD(P)-bd_dom_sf"/>
</dbReference>
<dbReference type="EMBL" id="FNGY01000014">
    <property type="protein sequence ID" value="SDO40857.1"/>
    <property type="molecule type" value="Genomic_DNA"/>
</dbReference>
<dbReference type="OrthoDB" id="9801785at2"/>
<protein>
    <submittedName>
        <fullName evidence="3">UDP-glucuronate 4-epimerase</fullName>
    </submittedName>
</protein>
<evidence type="ECO:0000313" key="3">
    <source>
        <dbReference type="EMBL" id="SDO40857.1"/>
    </source>
</evidence>
<gene>
    <name evidence="3" type="ORF">SAMN05421820_114136</name>
</gene>
<accession>A0A1H0JAU7</accession>
<evidence type="ECO:0000256" key="1">
    <source>
        <dbReference type="ARBA" id="ARBA00023027"/>
    </source>
</evidence>
<dbReference type="AlphaFoldDB" id="A0A1H0JAU7"/>
<dbReference type="Pfam" id="PF01370">
    <property type="entry name" value="Epimerase"/>
    <property type="match status" value="1"/>
</dbReference>
<dbReference type="PANTHER" id="PTHR43574">
    <property type="entry name" value="EPIMERASE-RELATED"/>
    <property type="match status" value="1"/>
</dbReference>